<dbReference type="SMART" id="SM00448">
    <property type="entry name" value="REC"/>
    <property type="match status" value="1"/>
</dbReference>
<dbReference type="CDD" id="cd06170">
    <property type="entry name" value="LuxR_C_like"/>
    <property type="match status" value="1"/>
</dbReference>
<dbReference type="PANTHER" id="PTHR44688">
    <property type="entry name" value="DNA-BINDING TRANSCRIPTIONAL ACTIVATOR DEVR_DOSR"/>
    <property type="match status" value="1"/>
</dbReference>
<dbReference type="PROSITE" id="PS50110">
    <property type="entry name" value="RESPONSE_REGULATORY"/>
    <property type="match status" value="1"/>
</dbReference>
<evidence type="ECO:0000256" key="3">
    <source>
        <dbReference type="ARBA" id="ARBA00023125"/>
    </source>
</evidence>
<dbReference type="Pfam" id="PF00196">
    <property type="entry name" value="GerE"/>
    <property type="match status" value="1"/>
</dbReference>
<dbReference type="EMBL" id="BOON01000013">
    <property type="protein sequence ID" value="GII21801.1"/>
    <property type="molecule type" value="Genomic_DNA"/>
</dbReference>
<dbReference type="SUPFAM" id="SSF52172">
    <property type="entry name" value="CheY-like"/>
    <property type="match status" value="1"/>
</dbReference>
<organism evidence="8 9">
    <name type="scientific">Planosporangium mesophilum</name>
    <dbReference type="NCBI Taxonomy" id="689768"/>
    <lineage>
        <taxon>Bacteria</taxon>
        <taxon>Bacillati</taxon>
        <taxon>Actinomycetota</taxon>
        <taxon>Actinomycetes</taxon>
        <taxon>Micromonosporales</taxon>
        <taxon>Micromonosporaceae</taxon>
        <taxon>Planosporangium</taxon>
    </lineage>
</organism>
<dbReference type="Gene3D" id="3.40.50.2300">
    <property type="match status" value="1"/>
</dbReference>
<evidence type="ECO:0000256" key="2">
    <source>
        <dbReference type="ARBA" id="ARBA00023015"/>
    </source>
</evidence>
<reference evidence="8" key="1">
    <citation type="submission" date="2021-01" db="EMBL/GenBank/DDBJ databases">
        <title>Whole genome shotgun sequence of Planosporangium mesophilum NBRC 109066.</title>
        <authorList>
            <person name="Komaki H."/>
            <person name="Tamura T."/>
        </authorList>
    </citation>
    <scope>NUCLEOTIDE SEQUENCE</scope>
    <source>
        <strain evidence="8">NBRC 109066</strain>
    </source>
</reference>
<dbReference type="GO" id="GO:0003677">
    <property type="term" value="F:DNA binding"/>
    <property type="evidence" value="ECO:0007669"/>
    <property type="project" value="UniProtKB-KW"/>
</dbReference>
<evidence type="ECO:0000313" key="9">
    <source>
        <dbReference type="Proteomes" id="UP000599074"/>
    </source>
</evidence>
<dbReference type="InterPro" id="IPR016032">
    <property type="entry name" value="Sig_transdc_resp-reg_C-effctor"/>
</dbReference>
<keyword evidence="2" id="KW-0805">Transcription regulation</keyword>
<dbReference type="AlphaFoldDB" id="A0A8J3WZM2"/>
<feature type="domain" description="Response regulatory" evidence="7">
    <location>
        <begin position="24"/>
        <end position="140"/>
    </location>
</feature>
<evidence type="ECO:0000259" key="7">
    <source>
        <dbReference type="PROSITE" id="PS50110"/>
    </source>
</evidence>
<keyword evidence="1 5" id="KW-0597">Phosphoprotein</keyword>
<evidence type="ECO:0000259" key="6">
    <source>
        <dbReference type="PROSITE" id="PS50043"/>
    </source>
</evidence>
<dbReference type="Proteomes" id="UP000599074">
    <property type="component" value="Unassembled WGS sequence"/>
</dbReference>
<dbReference type="PROSITE" id="PS50043">
    <property type="entry name" value="HTH_LUXR_2"/>
    <property type="match status" value="1"/>
</dbReference>
<dbReference type="SMART" id="SM00421">
    <property type="entry name" value="HTH_LUXR"/>
    <property type="match status" value="1"/>
</dbReference>
<dbReference type="CDD" id="cd17535">
    <property type="entry name" value="REC_NarL-like"/>
    <property type="match status" value="1"/>
</dbReference>
<keyword evidence="4" id="KW-0804">Transcription</keyword>
<dbReference type="GO" id="GO:0006355">
    <property type="term" value="P:regulation of DNA-templated transcription"/>
    <property type="evidence" value="ECO:0007669"/>
    <property type="project" value="InterPro"/>
</dbReference>
<dbReference type="InterPro" id="IPR000792">
    <property type="entry name" value="Tscrpt_reg_LuxR_C"/>
</dbReference>
<proteinExistence type="predicted"/>
<dbReference type="InterPro" id="IPR001789">
    <property type="entry name" value="Sig_transdc_resp-reg_receiver"/>
</dbReference>
<sequence length="239" mass="25464">MRTPSTDTAPSDMAPSDMAPSDIAVLVVDDHALFTEALRARLTQEPDLGPVSVAYGAREAAERVAVTHPDVVVLDVVLDDGSGIDVLDHLREASPTSRVVMLTAVESVDDVVAALTRGARAWLPKTVDTGHLVRVIRGVNRGEAWLAPDLLGRVLADLAARTTTRRSTPLAGLSPREREVLQFMVDGLSRTEIAARLGVSGNTVRTHLQHLIAKLGVHSTLECVAVALRNGLRASDALN</sequence>
<keyword evidence="9" id="KW-1185">Reference proteome</keyword>
<evidence type="ECO:0000256" key="1">
    <source>
        <dbReference type="ARBA" id="ARBA00022553"/>
    </source>
</evidence>
<comment type="caution">
    <text evidence="8">The sequence shown here is derived from an EMBL/GenBank/DDBJ whole genome shotgun (WGS) entry which is preliminary data.</text>
</comment>
<dbReference type="SUPFAM" id="SSF46894">
    <property type="entry name" value="C-terminal effector domain of the bipartite response regulators"/>
    <property type="match status" value="1"/>
</dbReference>
<evidence type="ECO:0000313" key="8">
    <source>
        <dbReference type="EMBL" id="GII21801.1"/>
    </source>
</evidence>
<feature type="modified residue" description="4-aspartylphosphate" evidence="5">
    <location>
        <position position="75"/>
    </location>
</feature>
<dbReference type="GO" id="GO:0000160">
    <property type="term" value="P:phosphorelay signal transduction system"/>
    <property type="evidence" value="ECO:0007669"/>
    <property type="project" value="InterPro"/>
</dbReference>
<name>A0A8J3WZM2_9ACTN</name>
<evidence type="ECO:0000256" key="5">
    <source>
        <dbReference type="PROSITE-ProRule" id="PRU00169"/>
    </source>
</evidence>
<dbReference type="PRINTS" id="PR00038">
    <property type="entry name" value="HTHLUXR"/>
</dbReference>
<keyword evidence="3 8" id="KW-0238">DNA-binding</keyword>
<dbReference type="InterPro" id="IPR058245">
    <property type="entry name" value="NreC/VraR/RcsB-like_REC"/>
</dbReference>
<gene>
    <name evidence="8" type="ORF">Pme01_13980</name>
</gene>
<dbReference type="InterPro" id="IPR011006">
    <property type="entry name" value="CheY-like_superfamily"/>
</dbReference>
<feature type="domain" description="HTH luxR-type" evidence="6">
    <location>
        <begin position="166"/>
        <end position="231"/>
    </location>
</feature>
<dbReference type="PANTHER" id="PTHR44688:SF16">
    <property type="entry name" value="DNA-BINDING TRANSCRIPTIONAL ACTIVATOR DEVR_DOSR"/>
    <property type="match status" value="1"/>
</dbReference>
<evidence type="ECO:0000256" key="4">
    <source>
        <dbReference type="ARBA" id="ARBA00023163"/>
    </source>
</evidence>
<accession>A0A8J3WZM2</accession>
<dbReference type="Pfam" id="PF00072">
    <property type="entry name" value="Response_reg"/>
    <property type="match status" value="1"/>
</dbReference>
<protein>
    <submittedName>
        <fullName evidence="8">DNA-binding response regulator</fullName>
    </submittedName>
</protein>